<dbReference type="AlphaFoldDB" id="S5T587"/>
<dbReference type="RefSeq" id="WP_020931968.1">
    <property type="nucleotide sequence ID" value="NC_021917.1"/>
</dbReference>
<evidence type="ECO:0000256" key="3">
    <source>
        <dbReference type="ARBA" id="ARBA00022989"/>
    </source>
</evidence>
<evidence type="ECO:0000256" key="4">
    <source>
        <dbReference type="ARBA" id="ARBA00023136"/>
    </source>
</evidence>
<dbReference type="Gene3D" id="1.20.1530.20">
    <property type="match status" value="1"/>
</dbReference>
<organism evidence="6 7">
    <name type="scientific">Cycloclasticus zancles 78-ME</name>
    <dbReference type="NCBI Taxonomy" id="1198232"/>
    <lineage>
        <taxon>Bacteria</taxon>
        <taxon>Pseudomonadati</taxon>
        <taxon>Pseudomonadota</taxon>
        <taxon>Gammaproteobacteria</taxon>
        <taxon>Thiotrichales</taxon>
        <taxon>Piscirickettsiaceae</taxon>
        <taxon>Cycloclasticus</taxon>
    </lineage>
</organism>
<dbReference type="InterPro" id="IPR004710">
    <property type="entry name" value="Bilac:Na_transpt"/>
</dbReference>
<evidence type="ECO:0000256" key="2">
    <source>
        <dbReference type="ARBA" id="ARBA00022692"/>
    </source>
</evidence>
<reference evidence="6 7" key="1">
    <citation type="submission" date="2013-05" db="EMBL/GenBank/DDBJ databases">
        <title>Between feast and famine: a lifestyle of most important marine PAH-degrading bacterium Cycloclasticus sp. 7ME.</title>
        <authorList>
            <person name="Yakimov M.M."/>
            <person name="Messina E."/>
            <person name="Genovese M."/>
            <person name="Denaro R."/>
            <person name="Crisafi F."/>
            <person name="Russo D."/>
            <person name="Cappello S."/>
            <person name="Santisi S."/>
            <person name="Smedile F."/>
            <person name="Golyshina O.V."/>
            <person name="Tran H."/>
            <person name="Pieper D.H."/>
            <person name="Golyshin P.N."/>
            <person name="Giuliano L."/>
        </authorList>
    </citation>
    <scope>NUCLEOTIDE SEQUENCE [LARGE SCALE GENOMIC DNA]</scope>
    <source>
        <strain evidence="6 7">78-ME</strain>
    </source>
</reference>
<dbReference type="EMBL" id="CP005996">
    <property type="protein sequence ID" value="AGS38734.1"/>
    <property type="molecule type" value="Genomic_DNA"/>
</dbReference>
<dbReference type="HOGENOM" id="CLU_034788_1_1_6"/>
<feature type="transmembrane region" description="Helical" evidence="5">
    <location>
        <begin position="94"/>
        <end position="114"/>
    </location>
</feature>
<keyword evidence="2 5" id="KW-0812">Transmembrane</keyword>
<feature type="transmembrane region" description="Helical" evidence="5">
    <location>
        <begin position="220"/>
        <end position="239"/>
    </location>
</feature>
<feature type="transmembrane region" description="Helical" evidence="5">
    <location>
        <begin position="187"/>
        <end position="208"/>
    </location>
</feature>
<evidence type="ECO:0000256" key="1">
    <source>
        <dbReference type="ARBA" id="ARBA00004141"/>
    </source>
</evidence>
<feature type="transmembrane region" description="Helical" evidence="5">
    <location>
        <begin position="282"/>
        <end position="299"/>
    </location>
</feature>
<evidence type="ECO:0000256" key="5">
    <source>
        <dbReference type="SAM" id="Phobius"/>
    </source>
</evidence>
<protein>
    <submittedName>
        <fullName evidence="6">Na+-dependent transporter</fullName>
    </submittedName>
</protein>
<keyword evidence="3 5" id="KW-1133">Transmembrane helix</keyword>
<reference evidence="7" key="2">
    <citation type="journal article" date="2016" name="Environ. Microbiol. Rep.">
        <title>Analysis of defence systems and a conjugative IncP-1 plasmid in the marine polyaromatic hydrocarbons-degrading bacterium Cycloclasticus sp. 78-ME.</title>
        <authorList>
            <person name="Yakimov M.M."/>
            <person name="Crisafi F."/>
            <person name="Messina E."/>
            <person name="Smedile F."/>
            <person name="Lopatina A."/>
            <person name="Denaro R."/>
            <person name="Pieper D.H."/>
            <person name="Golyshin P.N."/>
            <person name="Giuliano L."/>
        </authorList>
    </citation>
    <scope>NUCLEOTIDE SEQUENCE [LARGE SCALE GENOMIC DNA]</scope>
    <source>
        <strain evidence="7">78-ME</strain>
    </source>
</reference>
<feature type="transmembrane region" description="Helical" evidence="5">
    <location>
        <begin position="155"/>
        <end position="175"/>
    </location>
</feature>
<dbReference type="InterPro" id="IPR038770">
    <property type="entry name" value="Na+/solute_symporter_sf"/>
</dbReference>
<feature type="transmembrane region" description="Helical" evidence="5">
    <location>
        <begin position="65"/>
        <end position="88"/>
    </location>
</feature>
<dbReference type="Proteomes" id="UP000015380">
    <property type="component" value="Chromosome"/>
</dbReference>
<keyword evidence="4 5" id="KW-0472">Membrane</keyword>
<keyword evidence="7" id="KW-1185">Reference proteome</keyword>
<sequence>MKLLNLISRGMAPLTLICAVIAFYQPAIFLIFKDYFLWFFAASMFALGVVLKPDELKTTIKTPKPILIGILSQYSIMPLLGATAAWLAGLPAEIALGVIIVGCAPGAMASNVIVFLAGGAVAFSVTLTTIATFLSPALTPLLVEWLGGTYLPIPFWPMMRTILLTVLLPLTFGMLIRKTLGQHARPLIEFAPSMASLAIIIICAYAVAANHDRLNSITPQLFLVIISVNALGYLLGWSIAKFSHFSAPYRLTLAIEIGMQNAGLGVALALKHFSPETALPGALFAVWCILTGAGASAWLRHKQRLNALTDEAERT</sequence>
<evidence type="ECO:0000313" key="6">
    <source>
        <dbReference type="EMBL" id="AGS38734.1"/>
    </source>
</evidence>
<proteinExistence type="predicted"/>
<feature type="transmembrane region" description="Helical" evidence="5">
    <location>
        <begin position="12"/>
        <end position="29"/>
    </location>
</feature>
<evidence type="ECO:0000313" key="7">
    <source>
        <dbReference type="Proteomes" id="UP000015380"/>
    </source>
</evidence>
<dbReference type="InterPro" id="IPR002657">
    <property type="entry name" value="BilAc:Na_symport/Acr3"/>
</dbReference>
<dbReference type="PANTHER" id="PTHR10361">
    <property type="entry name" value="SODIUM-BILE ACID COTRANSPORTER"/>
    <property type="match status" value="1"/>
</dbReference>
<dbReference type="GO" id="GO:0016020">
    <property type="term" value="C:membrane"/>
    <property type="evidence" value="ECO:0007669"/>
    <property type="project" value="UniProtKB-SubCell"/>
</dbReference>
<dbReference type="eggNOG" id="COG0385">
    <property type="taxonomic scope" value="Bacteria"/>
</dbReference>
<dbReference type="PATRIC" id="fig|1198232.3.peg.397"/>
<name>S5T587_9GAMM</name>
<feature type="transmembrane region" description="Helical" evidence="5">
    <location>
        <begin position="35"/>
        <end position="53"/>
    </location>
</feature>
<accession>S5T587</accession>
<dbReference type="KEGG" id="cza:CYCME_0392"/>
<feature type="transmembrane region" description="Helical" evidence="5">
    <location>
        <begin position="121"/>
        <end position="143"/>
    </location>
</feature>
<dbReference type="PANTHER" id="PTHR10361:SF28">
    <property type="entry name" value="P3 PROTEIN-RELATED"/>
    <property type="match status" value="1"/>
</dbReference>
<dbReference type="Pfam" id="PF01758">
    <property type="entry name" value="SBF"/>
    <property type="match status" value="1"/>
</dbReference>
<gene>
    <name evidence="6" type="ORF">CYCME_0392</name>
</gene>
<comment type="subcellular location">
    <subcellularLocation>
        <location evidence="1">Membrane</location>
        <topology evidence="1">Multi-pass membrane protein</topology>
    </subcellularLocation>
</comment>